<accession>A0A2S0UIQ5</accession>
<evidence type="ECO:0000313" key="10">
    <source>
        <dbReference type="EMBL" id="AWB47712.1"/>
    </source>
</evidence>
<feature type="site" description="Important for catalysis" evidence="6">
    <location>
        <position position="164"/>
    </location>
</feature>
<feature type="binding site" evidence="5">
    <location>
        <position position="380"/>
    </location>
    <ligand>
        <name>substrate</name>
    </ligand>
</feature>
<dbReference type="Gene3D" id="3.40.50.10860">
    <property type="entry name" value="Leucine Dehydrogenase, chain A, domain 1"/>
    <property type="match status" value="1"/>
</dbReference>
<evidence type="ECO:0000256" key="8">
    <source>
        <dbReference type="SAM" id="MobiDB-lite"/>
    </source>
</evidence>
<feature type="domain" description="Glutamate/phenylalanine/leucine/valine/L-tryptophan dehydrogenase C-terminal" evidence="9">
    <location>
        <begin position="203"/>
        <end position="491"/>
    </location>
</feature>
<dbReference type="InterPro" id="IPR006095">
    <property type="entry name" value="Glu/Leu/Phe/Val/Trp_DH"/>
</dbReference>
<dbReference type="InterPro" id="IPR033922">
    <property type="entry name" value="NAD_bind_Glu_DH"/>
</dbReference>
<evidence type="ECO:0000256" key="5">
    <source>
        <dbReference type="PIRSR" id="PIRSR000185-2"/>
    </source>
</evidence>
<feature type="binding site" evidence="5">
    <location>
        <position position="110"/>
    </location>
    <ligand>
        <name>substrate</name>
    </ligand>
</feature>
<dbReference type="KEGG" id="geh:HYN69_03635"/>
<dbReference type="PIRSF" id="PIRSF000185">
    <property type="entry name" value="Glu_DH"/>
    <property type="match status" value="1"/>
</dbReference>
<keyword evidence="5" id="KW-0520">NAD</keyword>
<dbReference type="Pfam" id="PF00208">
    <property type="entry name" value="ELFV_dehydrog"/>
    <property type="match status" value="1"/>
</dbReference>
<protein>
    <recommendedName>
        <fullName evidence="3">Glutamate dehydrogenase</fullName>
    </recommendedName>
</protein>
<keyword evidence="2 3" id="KW-0560">Oxidoreductase</keyword>
<dbReference type="SMART" id="SM00839">
    <property type="entry name" value="ELFV_dehydrog"/>
    <property type="match status" value="1"/>
</dbReference>
<dbReference type="Proteomes" id="UP000244496">
    <property type="component" value="Chromosome"/>
</dbReference>
<gene>
    <name evidence="10" type="ORF">HYN69_03635</name>
</gene>
<dbReference type="InterPro" id="IPR046346">
    <property type="entry name" value="Aminoacid_DH-like_N_sf"/>
</dbReference>
<organism evidence="10 11">
    <name type="scientific">Paragemmobacter aquarius</name>
    <dbReference type="NCBI Taxonomy" id="2169400"/>
    <lineage>
        <taxon>Bacteria</taxon>
        <taxon>Pseudomonadati</taxon>
        <taxon>Pseudomonadota</taxon>
        <taxon>Alphaproteobacteria</taxon>
        <taxon>Rhodobacterales</taxon>
        <taxon>Paracoccaceae</taxon>
        <taxon>Paragemmobacter</taxon>
    </lineage>
</organism>
<feature type="binding site" evidence="5">
    <location>
        <position position="210"/>
    </location>
    <ligand>
        <name>NAD(+)</name>
        <dbReference type="ChEBI" id="CHEBI:57540"/>
    </ligand>
</feature>
<dbReference type="FunFam" id="3.40.50.10860:FF:000003">
    <property type="entry name" value="Glutamate dehydrogenase"/>
    <property type="match status" value="1"/>
</dbReference>
<dbReference type="RefSeq" id="WP_108434537.1">
    <property type="nucleotide sequence ID" value="NZ_CP028918.1"/>
</dbReference>
<dbReference type="GO" id="GO:0000166">
    <property type="term" value="F:nucleotide binding"/>
    <property type="evidence" value="ECO:0007669"/>
    <property type="project" value="UniProtKB-KW"/>
</dbReference>
<dbReference type="SUPFAM" id="SSF51735">
    <property type="entry name" value="NAD(P)-binding Rossmann-fold domains"/>
    <property type="match status" value="1"/>
</dbReference>
<reference evidence="10 11" key="1">
    <citation type="submission" date="2018-04" db="EMBL/GenBank/DDBJ databases">
        <title>Genome sequencing of Gemmobacter.</title>
        <authorList>
            <person name="Yi H."/>
            <person name="Baek M.-G."/>
        </authorList>
    </citation>
    <scope>NUCLEOTIDE SEQUENCE [LARGE SCALE GENOMIC DNA]</scope>
    <source>
        <strain evidence="10 11">HYN0069</strain>
    </source>
</reference>
<comment type="similarity">
    <text evidence="1 3 7">Belongs to the Glu/Leu/Phe/Val dehydrogenases family.</text>
</comment>
<name>A0A2S0UIQ5_9RHOB</name>
<evidence type="ECO:0000259" key="9">
    <source>
        <dbReference type="SMART" id="SM00839"/>
    </source>
</evidence>
<dbReference type="GO" id="GO:0006538">
    <property type="term" value="P:L-glutamate catabolic process"/>
    <property type="evidence" value="ECO:0007669"/>
    <property type="project" value="TreeGrafter"/>
</dbReference>
<dbReference type="FunFam" id="3.40.50.720:FF:000100">
    <property type="entry name" value="Glutamate dehydrogenase 1, mitochondrial"/>
    <property type="match status" value="1"/>
</dbReference>
<feature type="binding site" evidence="5">
    <location>
        <position position="249"/>
    </location>
    <ligand>
        <name>NAD(+)</name>
        <dbReference type="ChEBI" id="CHEBI:57540"/>
    </ligand>
</feature>
<evidence type="ECO:0000256" key="2">
    <source>
        <dbReference type="ARBA" id="ARBA00023002"/>
    </source>
</evidence>
<evidence type="ECO:0000256" key="1">
    <source>
        <dbReference type="ARBA" id="ARBA00006382"/>
    </source>
</evidence>
<keyword evidence="11" id="KW-1185">Reference proteome</keyword>
<proteinExistence type="inferred from homology"/>
<dbReference type="PANTHER" id="PTHR11606">
    <property type="entry name" value="GLUTAMATE DEHYDROGENASE"/>
    <property type="match status" value="1"/>
</dbReference>
<dbReference type="InterPro" id="IPR006096">
    <property type="entry name" value="Glu/Leu/Phe/Val/Trp_DH_C"/>
</dbReference>
<evidence type="ECO:0000256" key="4">
    <source>
        <dbReference type="PIRSR" id="PIRSR000185-1"/>
    </source>
</evidence>
<evidence type="ECO:0000256" key="7">
    <source>
        <dbReference type="RuleBase" id="RU004417"/>
    </source>
</evidence>
<feature type="region of interest" description="Disordered" evidence="8">
    <location>
        <begin position="1"/>
        <end position="22"/>
    </location>
</feature>
<evidence type="ECO:0000256" key="6">
    <source>
        <dbReference type="PIRSR" id="PIRSR000185-3"/>
    </source>
</evidence>
<feature type="compositionally biased region" description="Polar residues" evidence="8">
    <location>
        <begin position="7"/>
        <end position="17"/>
    </location>
</feature>
<dbReference type="SUPFAM" id="SSF53223">
    <property type="entry name" value="Aminoacid dehydrogenase-like, N-terminal domain"/>
    <property type="match status" value="1"/>
</dbReference>
<dbReference type="EMBL" id="CP028918">
    <property type="protein sequence ID" value="AWB47712.1"/>
    <property type="molecule type" value="Genomic_DNA"/>
</dbReference>
<dbReference type="AlphaFoldDB" id="A0A2S0UIQ5"/>
<dbReference type="PRINTS" id="PR00082">
    <property type="entry name" value="GLFDHDRGNASE"/>
</dbReference>
<dbReference type="PANTHER" id="PTHR11606:SF13">
    <property type="entry name" value="GLUTAMATE DEHYDROGENASE 1, MITOCHONDRIAL"/>
    <property type="match status" value="1"/>
</dbReference>
<feature type="binding site" evidence="5">
    <location>
        <position position="86"/>
    </location>
    <ligand>
        <name>substrate</name>
    </ligand>
</feature>
<dbReference type="Gene3D" id="3.40.50.720">
    <property type="entry name" value="NAD(P)-binding Rossmann-like Domain"/>
    <property type="match status" value="1"/>
</dbReference>
<dbReference type="OrthoDB" id="9803297at2"/>
<sequence>MTAPSIAPSTGPNTGPNTAKEPSFRESVDLMFNRAVALMDLPAGLEQKIRVCNSTYTVRFGVRLRGKIETFTGYRSVHSEHMEPVKGGIRYALSVHQDEVEALAALMTYKCALVETPFGGSKGGLCIDPRAWDEHELEQITRRFAYELIKRDLIHPAQNVPAPDMGTGEREMAWIADQYARMNTTDINAKACVTGKPPHAGGIQGRVEATGRGVQFALREFFRHPEDVAMAKLSGGLSGKTCIVQGLGNVGYHAAKFLSEEDGVKIVAIIERDGALIDEGGLNVEAVRQHMNATGGLLKGYAGATFTEDGAAVLERACDMLIPAALEGVINLSNADRIKAPLIVEAANGPITYGADEILRAKGVVIIPDMYANAGGVTVSYFEWVKNLSHIRFGRMQRRAEESRSRLIVEELERLSSDQHLGWTLSPDFKEKFLTGSDELALVRSGLDDTMRTAYQAMRAVWHGRSDVEDLRVAAYIVSIGRVAQTYRSKGL</sequence>
<dbReference type="InterPro" id="IPR006097">
    <property type="entry name" value="Glu/Leu/Phe/Val/Trp_DH_dimer"/>
</dbReference>
<evidence type="ECO:0000256" key="3">
    <source>
        <dbReference type="PIRNR" id="PIRNR000185"/>
    </source>
</evidence>
<keyword evidence="5" id="KW-0547">Nucleotide-binding</keyword>
<dbReference type="Pfam" id="PF02812">
    <property type="entry name" value="ELFV_dehydrog_N"/>
    <property type="match status" value="1"/>
</dbReference>
<dbReference type="CDD" id="cd01076">
    <property type="entry name" value="NAD_bind_1_Glu_DH"/>
    <property type="match status" value="1"/>
</dbReference>
<feature type="active site" description="Proton donor" evidence="4">
    <location>
        <position position="122"/>
    </location>
</feature>
<dbReference type="InterPro" id="IPR014362">
    <property type="entry name" value="Glu_DH"/>
</dbReference>
<evidence type="ECO:0000313" key="11">
    <source>
        <dbReference type="Proteomes" id="UP000244496"/>
    </source>
</evidence>
<dbReference type="GO" id="GO:0004352">
    <property type="term" value="F:glutamate dehydrogenase (NAD+) activity"/>
    <property type="evidence" value="ECO:0007669"/>
    <property type="project" value="TreeGrafter"/>
</dbReference>
<dbReference type="InterPro" id="IPR036291">
    <property type="entry name" value="NAD(P)-bd_dom_sf"/>
</dbReference>